<name>A0A916UEV0_9HYPH</name>
<reference evidence="1" key="2">
    <citation type="submission" date="2020-09" db="EMBL/GenBank/DDBJ databases">
        <authorList>
            <person name="Sun Q."/>
            <person name="Zhou Y."/>
        </authorList>
    </citation>
    <scope>NUCLEOTIDE SEQUENCE</scope>
    <source>
        <strain evidence="1">CGMCC 1.12919</strain>
    </source>
</reference>
<comment type="caution">
    <text evidence="1">The sequence shown here is derived from an EMBL/GenBank/DDBJ whole genome shotgun (WGS) entry which is preliminary data.</text>
</comment>
<gene>
    <name evidence="1" type="ORF">GCM10010994_28750</name>
</gene>
<dbReference type="RefSeq" id="WP_188609880.1">
    <property type="nucleotide sequence ID" value="NZ_BMGG01000005.1"/>
</dbReference>
<evidence type="ECO:0000313" key="2">
    <source>
        <dbReference type="Proteomes" id="UP000637002"/>
    </source>
</evidence>
<dbReference type="Pfam" id="PF20121">
    <property type="entry name" value="DUF6511"/>
    <property type="match status" value="1"/>
</dbReference>
<sequence>MSGLDPDLVRRFWTREPVICAICRRSATGLGYMPRHGAPGIWLCETDAPHGRKVYFMPKAELDAFEARAAREALDVAGPFLDEVGETRLDYLTPEQIDEFLRRLLLGYEDALRRMVLSHEPPF</sequence>
<dbReference type="AlphaFoldDB" id="A0A916UEV0"/>
<reference evidence="1" key="1">
    <citation type="journal article" date="2014" name="Int. J. Syst. Evol. Microbiol.">
        <title>Complete genome sequence of Corynebacterium casei LMG S-19264T (=DSM 44701T), isolated from a smear-ripened cheese.</title>
        <authorList>
            <consortium name="US DOE Joint Genome Institute (JGI-PGF)"/>
            <person name="Walter F."/>
            <person name="Albersmeier A."/>
            <person name="Kalinowski J."/>
            <person name="Ruckert C."/>
        </authorList>
    </citation>
    <scope>NUCLEOTIDE SEQUENCE</scope>
    <source>
        <strain evidence="1">CGMCC 1.12919</strain>
    </source>
</reference>
<accession>A0A916UEV0</accession>
<keyword evidence="2" id="KW-1185">Reference proteome</keyword>
<dbReference type="EMBL" id="BMGG01000005">
    <property type="protein sequence ID" value="GGC68423.1"/>
    <property type="molecule type" value="Genomic_DNA"/>
</dbReference>
<evidence type="ECO:0000313" key="1">
    <source>
        <dbReference type="EMBL" id="GGC68423.1"/>
    </source>
</evidence>
<proteinExistence type="predicted"/>
<protein>
    <submittedName>
        <fullName evidence="1">Uncharacterized protein</fullName>
    </submittedName>
</protein>
<dbReference type="InterPro" id="IPR045422">
    <property type="entry name" value="DUF6511"/>
</dbReference>
<organism evidence="1 2">
    <name type="scientific">Chelatococcus reniformis</name>
    <dbReference type="NCBI Taxonomy" id="1494448"/>
    <lineage>
        <taxon>Bacteria</taxon>
        <taxon>Pseudomonadati</taxon>
        <taxon>Pseudomonadota</taxon>
        <taxon>Alphaproteobacteria</taxon>
        <taxon>Hyphomicrobiales</taxon>
        <taxon>Chelatococcaceae</taxon>
        <taxon>Chelatococcus</taxon>
    </lineage>
</organism>
<dbReference type="Proteomes" id="UP000637002">
    <property type="component" value="Unassembled WGS sequence"/>
</dbReference>